<evidence type="ECO:0000256" key="1">
    <source>
        <dbReference type="SAM" id="MobiDB-lite"/>
    </source>
</evidence>
<gene>
    <name evidence="2" type="ORF">EVAR_101861_1</name>
</gene>
<feature type="compositionally biased region" description="Polar residues" evidence="1">
    <location>
        <begin position="144"/>
        <end position="159"/>
    </location>
</feature>
<feature type="compositionally biased region" description="Polar residues" evidence="1">
    <location>
        <begin position="96"/>
        <end position="109"/>
    </location>
</feature>
<keyword evidence="3" id="KW-1185">Reference proteome</keyword>
<feature type="compositionally biased region" description="Low complexity" evidence="1">
    <location>
        <begin position="50"/>
        <end position="83"/>
    </location>
</feature>
<name>A0A4C1SNP7_EUMVA</name>
<organism evidence="2 3">
    <name type="scientific">Eumeta variegata</name>
    <name type="common">Bagworm moth</name>
    <name type="synonym">Eumeta japonica</name>
    <dbReference type="NCBI Taxonomy" id="151549"/>
    <lineage>
        <taxon>Eukaryota</taxon>
        <taxon>Metazoa</taxon>
        <taxon>Ecdysozoa</taxon>
        <taxon>Arthropoda</taxon>
        <taxon>Hexapoda</taxon>
        <taxon>Insecta</taxon>
        <taxon>Pterygota</taxon>
        <taxon>Neoptera</taxon>
        <taxon>Endopterygota</taxon>
        <taxon>Lepidoptera</taxon>
        <taxon>Glossata</taxon>
        <taxon>Ditrysia</taxon>
        <taxon>Tineoidea</taxon>
        <taxon>Psychidae</taxon>
        <taxon>Oiketicinae</taxon>
        <taxon>Eumeta</taxon>
    </lineage>
</organism>
<feature type="compositionally biased region" description="Polar residues" evidence="1">
    <location>
        <begin position="183"/>
        <end position="204"/>
    </location>
</feature>
<evidence type="ECO:0000313" key="2">
    <source>
        <dbReference type="EMBL" id="GBP03536.1"/>
    </source>
</evidence>
<reference evidence="2 3" key="1">
    <citation type="journal article" date="2019" name="Commun. Biol.">
        <title>The bagworm genome reveals a unique fibroin gene that provides high tensile strength.</title>
        <authorList>
            <person name="Kono N."/>
            <person name="Nakamura H."/>
            <person name="Ohtoshi R."/>
            <person name="Tomita M."/>
            <person name="Numata K."/>
            <person name="Arakawa K."/>
        </authorList>
    </citation>
    <scope>NUCLEOTIDE SEQUENCE [LARGE SCALE GENOMIC DNA]</scope>
</reference>
<protein>
    <submittedName>
        <fullName evidence="2">Uncharacterized protein</fullName>
    </submittedName>
</protein>
<feature type="region of interest" description="Disordered" evidence="1">
    <location>
        <begin position="45"/>
        <end position="204"/>
    </location>
</feature>
<accession>A0A4C1SNP7</accession>
<comment type="caution">
    <text evidence="2">The sequence shown here is derived from an EMBL/GenBank/DDBJ whole genome shotgun (WGS) entry which is preliminary data.</text>
</comment>
<sequence length="204" mass="21397">MENASPCPPGVGGVAKNEVTHALIKDMVTKALQNMGYECPENDLDRFVRSATPESSRASSSTTTPASSQSSSSQTSRSHSLSEGNKRRASSRSENEISSPESSDSTVRTVQKALKRSKLVGSPPANRMDVDTISVAASTFPKRAQSQSEPQGSATTPSQVVIDDQGSPRAGVKSTAHPRTKAPPQSSCAKALTSSKYSQTAPVC</sequence>
<dbReference type="Proteomes" id="UP000299102">
    <property type="component" value="Unassembled WGS sequence"/>
</dbReference>
<dbReference type="EMBL" id="BGZK01000010">
    <property type="protein sequence ID" value="GBP03536.1"/>
    <property type="molecule type" value="Genomic_DNA"/>
</dbReference>
<dbReference type="AlphaFoldDB" id="A0A4C1SNP7"/>
<proteinExistence type="predicted"/>
<evidence type="ECO:0000313" key="3">
    <source>
        <dbReference type="Proteomes" id="UP000299102"/>
    </source>
</evidence>